<keyword evidence="2 5" id="KW-0812">Transmembrane</keyword>
<feature type="transmembrane region" description="Helical" evidence="5">
    <location>
        <begin position="37"/>
        <end position="62"/>
    </location>
</feature>
<feature type="transmembrane region" description="Helical" evidence="5">
    <location>
        <begin position="297"/>
        <end position="325"/>
    </location>
</feature>
<comment type="subcellular location">
    <subcellularLocation>
        <location evidence="1">Membrane</location>
    </subcellularLocation>
</comment>
<proteinExistence type="predicted"/>
<dbReference type="Proteomes" id="UP000663879">
    <property type="component" value="Unassembled WGS sequence"/>
</dbReference>
<dbReference type="Gene3D" id="1.20.1070.10">
    <property type="entry name" value="Rhodopsin 7-helix transmembrane proteins"/>
    <property type="match status" value="1"/>
</dbReference>
<comment type="caution">
    <text evidence="7">The sequence shown here is derived from an EMBL/GenBank/DDBJ whole genome shotgun (WGS) entry which is preliminary data.</text>
</comment>
<evidence type="ECO:0000313" key="7">
    <source>
        <dbReference type="EMBL" id="CAF0999487.1"/>
    </source>
</evidence>
<feature type="transmembrane region" description="Helical" evidence="5">
    <location>
        <begin position="74"/>
        <end position="94"/>
    </location>
</feature>
<evidence type="ECO:0000256" key="1">
    <source>
        <dbReference type="ARBA" id="ARBA00004370"/>
    </source>
</evidence>
<organism evidence="7 8">
    <name type="scientific">Brachionus calyciflorus</name>
    <dbReference type="NCBI Taxonomy" id="104777"/>
    <lineage>
        <taxon>Eukaryota</taxon>
        <taxon>Metazoa</taxon>
        <taxon>Spiralia</taxon>
        <taxon>Gnathifera</taxon>
        <taxon>Rotifera</taxon>
        <taxon>Eurotatoria</taxon>
        <taxon>Monogononta</taxon>
        <taxon>Pseudotrocha</taxon>
        <taxon>Ploima</taxon>
        <taxon>Brachionidae</taxon>
        <taxon>Brachionus</taxon>
    </lineage>
</organism>
<keyword evidence="4 5" id="KW-0472">Membrane</keyword>
<dbReference type="InterPro" id="IPR052954">
    <property type="entry name" value="GPCR-Ligand_Int"/>
</dbReference>
<dbReference type="GO" id="GO:0016020">
    <property type="term" value="C:membrane"/>
    <property type="evidence" value="ECO:0007669"/>
    <property type="project" value="UniProtKB-SubCell"/>
</dbReference>
<feature type="transmembrane region" description="Helical" evidence="5">
    <location>
        <begin position="159"/>
        <end position="177"/>
    </location>
</feature>
<dbReference type="EMBL" id="CAJNOC010003832">
    <property type="protein sequence ID" value="CAF0999487.1"/>
    <property type="molecule type" value="Genomic_DNA"/>
</dbReference>
<dbReference type="InterPro" id="IPR017452">
    <property type="entry name" value="GPCR_Rhodpsn_7TM"/>
</dbReference>
<reference evidence="7" key="1">
    <citation type="submission" date="2021-02" db="EMBL/GenBank/DDBJ databases">
        <authorList>
            <person name="Nowell W R."/>
        </authorList>
    </citation>
    <scope>NUCLEOTIDE SEQUENCE</scope>
    <source>
        <strain evidence="7">Ploen Becks lab</strain>
    </source>
</reference>
<dbReference type="PROSITE" id="PS50262">
    <property type="entry name" value="G_PROTEIN_RECEP_F1_2"/>
    <property type="match status" value="1"/>
</dbReference>
<protein>
    <recommendedName>
        <fullName evidence="6">G-protein coupled receptors family 1 profile domain-containing protein</fullName>
    </recommendedName>
</protein>
<evidence type="ECO:0000256" key="5">
    <source>
        <dbReference type="SAM" id="Phobius"/>
    </source>
</evidence>
<name>A0A814GQV9_9BILA</name>
<dbReference type="PANTHER" id="PTHR46641:SF2">
    <property type="entry name" value="FMRFAMIDE RECEPTOR"/>
    <property type="match status" value="1"/>
</dbReference>
<feature type="transmembrane region" description="Helical" evidence="5">
    <location>
        <begin position="212"/>
        <end position="241"/>
    </location>
</feature>
<gene>
    <name evidence="7" type="ORF">OXX778_LOCUS16330</name>
</gene>
<feature type="transmembrane region" description="Helical" evidence="5">
    <location>
        <begin position="114"/>
        <end position="139"/>
    </location>
</feature>
<feature type="domain" description="G-protein coupled receptors family 1 profile" evidence="6">
    <location>
        <begin position="51"/>
        <end position="354"/>
    </location>
</feature>
<evidence type="ECO:0000256" key="4">
    <source>
        <dbReference type="ARBA" id="ARBA00023136"/>
    </source>
</evidence>
<feature type="transmembrane region" description="Helical" evidence="5">
    <location>
        <begin position="337"/>
        <end position="357"/>
    </location>
</feature>
<dbReference type="SUPFAM" id="SSF81321">
    <property type="entry name" value="Family A G protein-coupled receptor-like"/>
    <property type="match status" value="1"/>
</dbReference>
<evidence type="ECO:0000259" key="6">
    <source>
        <dbReference type="PROSITE" id="PS50262"/>
    </source>
</evidence>
<keyword evidence="8" id="KW-1185">Reference proteome</keyword>
<keyword evidence="3 5" id="KW-1133">Transmembrane helix</keyword>
<evidence type="ECO:0000256" key="2">
    <source>
        <dbReference type="ARBA" id="ARBA00022692"/>
    </source>
</evidence>
<dbReference type="PANTHER" id="PTHR46641">
    <property type="entry name" value="FMRFAMIDE RECEPTOR-RELATED"/>
    <property type="match status" value="1"/>
</dbReference>
<sequence length="380" mass="44721">MKNYSEHYNSDHKPNILKHIKIQCNPEYSTRSNSLQLFINIYLLPVVSLIGFFLNVICVLVYRKILRKKPEILYKYLYINSISNSLAMFIDMFAPMALCGNDCKISQTYSAQFFYLYGFIYLADVFETFSSLIDIILTIDRYDQLTNKLRFLRKVSYKLIILFLFLISLIYYIPFILKKKIVQLSYPENEKCFNTSEEVYILAQSNFGKSKFGIYFILIQLILSEVFVLCIMIIFNVLLLISLNRHIYLTSIENKRLYSRVLFSIREMADGNISMEDDCLIRNSISLQNQNRSNFRLTLMIISMSILNLFGNSPIVILYTIGIFYSIDPVLNNNLVALSNLLAVFTFTCYIFVYYYFNNLFRASLKNMMLFKNLRIKLNF</sequence>
<evidence type="ECO:0000313" key="8">
    <source>
        <dbReference type="Proteomes" id="UP000663879"/>
    </source>
</evidence>
<dbReference type="AlphaFoldDB" id="A0A814GQV9"/>
<evidence type="ECO:0000256" key="3">
    <source>
        <dbReference type="ARBA" id="ARBA00022989"/>
    </source>
</evidence>
<accession>A0A814GQV9</accession>